<keyword evidence="12" id="KW-1185">Reference proteome</keyword>
<dbReference type="RefSeq" id="WP_262684440.1">
    <property type="nucleotide sequence ID" value="NZ_JAOQIO010000038.1"/>
</dbReference>
<keyword evidence="7" id="KW-0804">Transcription</keyword>
<dbReference type="SMART" id="SM00448">
    <property type="entry name" value="REC"/>
    <property type="match status" value="1"/>
</dbReference>
<dbReference type="InterPro" id="IPR011006">
    <property type="entry name" value="CheY-like_superfamily"/>
</dbReference>
<proteinExistence type="predicted"/>
<dbReference type="InterPro" id="IPR041522">
    <property type="entry name" value="CdaR_GGDEF"/>
</dbReference>
<keyword evidence="6" id="KW-0238">DNA-binding</keyword>
<dbReference type="InterPro" id="IPR001789">
    <property type="entry name" value="Sig_transdc_resp-reg_receiver"/>
</dbReference>
<evidence type="ECO:0000259" key="9">
    <source>
        <dbReference type="PROSITE" id="PS01124"/>
    </source>
</evidence>
<dbReference type="Pfam" id="PF00072">
    <property type="entry name" value="Response_reg"/>
    <property type="match status" value="1"/>
</dbReference>
<dbReference type="CDD" id="cd17536">
    <property type="entry name" value="REC_YesN-like"/>
    <property type="match status" value="1"/>
</dbReference>
<dbReference type="Gene3D" id="3.40.50.2300">
    <property type="match status" value="1"/>
</dbReference>
<feature type="modified residue" description="4-aspartylphosphate" evidence="8">
    <location>
        <position position="55"/>
    </location>
</feature>
<evidence type="ECO:0000256" key="4">
    <source>
        <dbReference type="ARBA" id="ARBA00023012"/>
    </source>
</evidence>
<dbReference type="InterPro" id="IPR009057">
    <property type="entry name" value="Homeodomain-like_sf"/>
</dbReference>
<sequence length="539" mass="62666">MLRMVLADDDFIVRETLREVIPWEEYGITIVGEAEHGQQAFDLCSELAPDILFTDIKMPFMDGLEVAMNLKEAGSRTKIIIISGIQDFNYAKTALEINAEGYILKPIKINDIREVITKVVSNIDMERNMHHKIEQLKQQLNGNSRLMKEKFLRDLLLGVTFNGQEIRDKLDYFQLPLQADTCLMVAVMQMDNYLKQIENKKEAEKQLMSFSIQNITDEIFRNYDAGIVHCLNENEFVLIFNEKSQHDDKHIQICEEMIQSLFKYLKISVSIGTGNQVGSIDRVYASYKNAVHAVQHKFYMGLRSIIRIEDITNRHAKRELDSMDYTNLFEAENRLIGFIMLGDTNGGLQLLDTIFNGFLNSDVESIRGFCMELISGTYRKVYEMGEDLERILPNRNLVLFNILKAEHIQEMKLLMTSIFVEAANYYTQKYNQKHMDLVNKIKAIIKRQYTQNLSLSEIADEVFMSVTYICSVFKRETGETINEYLNQVRMEEAGRLLKTTKMKIWEIAEGLGYDNHNYFSTAFKKYTGLQPQQYRNEHK</sequence>
<dbReference type="PRINTS" id="PR00032">
    <property type="entry name" value="HTHARAC"/>
</dbReference>
<evidence type="ECO:0000256" key="2">
    <source>
        <dbReference type="ARBA" id="ARBA00022490"/>
    </source>
</evidence>
<keyword evidence="4" id="KW-0902">Two-component regulatory system</keyword>
<organism evidence="11 12">
    <name type="scientific">Paenibacillus baimaensis</name>
    <dbReference type="NCBI Taxonomy" id="2982185"/>
    <lineage>
        <taxon>Bacteria</taxon>
        <taxon>Bacillati</taxon>
        <taxon>Bacillota</taxon>
        <taxon>Bacilli</taxon>
        <taxon>Bacillales</taxon>
        <taxon>Paenibacillaceae</taxon>
        <taxon>Paenibacillus</taxon>
    </lineage>
</organism>
<evidence type="ECO:0000256" key="3">
    <source>
        <dbReference type="ARBA" id="ARBA00022553"/>
    </source>
</evidence>
<evidence type="ECO:0000313" key="12">
    <source>
        <dbReference type="Proteomes" id="UP001652445"/>
    </source>
</evidence>
<keyword evidence="3 8" id="KW-0597">Phosphoprotein</keyword>
<keyword evidence="2" id="KW-0963">Cytoplasm</keyword>
<feature type="domain" description="HTH araC/xylS-type" evidence="9">
    <location>
        <begin position="439"/>
        <end position="537"/>
    </location>
</feature>
<dbReference type="Pfam" id="PF12833">
    <property type="entry name" value="HTH_18"/>
    <property type="match status" value="1"/>
</dbReference>
<dbReference type="Gene3D" id="1.10.10.60">
    <property type="entry name" value="Homeodomain-like"/>
    <property type="match status" value="2"/>
</dbReference>
<dbReference type="SUPFAM" id="SSF46689">
    <property type="entry name" value="Homeodomain-like"/>
    <property type="match status" value="2"/>
</dbReference>
<dbReference type="PROSITE" id="PS01124">
    <property type="entry name" value="HTH_ARAC_FAMILY_2"/>
    <property type="match status" value="1"/>
</dbReference>
<dbReference type="PANTHER" id="PTHR42713">
    <property type="entry name" value="HISTIDINE KINASE-RELATED"/>
    <property type="match status" value="1"/>
</dbReference>
<reference evidence="11 12" key="1">
    <citation type="submission" date="2022-09" db="EMBL/GenBank/DDBJ databases">
        <authorList>
            <person name="Han X.L."/>
            <person name="Wang Q."/>
            <person name="Lu T."/>
        </authorList>
    </citation>
    <scope>NUCLEOTIDE SEQUENCE [LARGE SCALE GENOMIC DNA]</scope>
    <source>
        <strain evidence="11 12">WQ 127069</strain>
    </source>
</reference>
<evidence type="ECO:0000259" key="10">
    <source>
        <dbReference type="PROSITE" id="PS50110"/>
    </source>
</evidence>
<comment type="caution">
    <text evidence="11">The sequence shown here is derived from an EMBL/GenBank/DDBJ whole genome shotgun (WGS) entry which is preliminary data.</text>
</comment>
<feature type="domain" description="Response regulatory" evidence="10">
    <location>
        <begin position="3"/>
        <end position="120"/>
    </location>
</feature>
<dbReference type="Pfam" id="PF17853">
    <property type="entry name" value="GGDEF_2"/>
    <property type="match status" value="1"/>
</dbReference>
<keyword evidence="5" id="KW-0805">Transcription regulation</keyword>
<protein>
    <submittedName>
        <fullName evidence="11">Response regulator</fullName>
    </submittedName>
</protein>
<name>A0ABT2UG65_9BACL</name>
<accession>A0ABT2UG65</accession>
<gene>
    <name evidence="11" type="ORF">OB236_13490</name>
</gene>
<comment type="subcellular location">
    <subcellularLocation>
        <location evidence="1">Cytoplasm</location>
    </subcellularLocation>
</comment>
<evidence type="ECO:0000256" key="5">
    <source>
        <dbReference type="ARBA" id="ARBA00023015"/>
    </source>
</evidence>
<evidence type="ECO:0000256" key="1">
    <source>
        <dbReference type="ARBA" id="ARBA00004496"/>
    </source>
</evidence>
<evidence type="ECO:0000256" key="8">
    <source>
        <dbReference type="PROSITE-ProRule" id="PRU00169"/>
    </source>
</evidence>
<dbReference type="PANTHER" id="PTHR42713:SF3">
    <property type="entry name" value="TRANSCRIPTIONAL REGULATORY PROTEIN HPTR"/>
    <property type="match status" value="1"/>
</dbReference>
<dbReference type="InterPro" id="IPR020449">
    <property type="entry name" value="Tscrpt_reg_AraC-type_HTH"/>
</dbReference>
<dbReference type="InterPro" id="IPR018060">
    <property type="entry name" value="HTH_AraC"/>
</dbReference>
<dbReference type="InterPro" id="IPR051552">
    <property type="entry name" value="HptR"/>
</dbReference>
<dbReference type="EMBL" id="JAOQIO010000038">
    <property type="protein sequence ID" value="MCU6793131.1"/>
    <property type="molecule type" value="Genomic_DNA"/>
</dbReference>
<evidence type="ECO:0000256" key="7">
    <source>
        <dbReference type="ARBA" id="ARBA00023163"/>
    </source>
</evidence>
<dbReference type="Proteomes" id="UP001652445">
    <property type="component" value="Unassembled WGS sequence"/>
</dbReference>
<dbReference type="PROSITE" id="PS50110">
    <property type="entry name" value="RESPONSE_REGULATORY"/>
    <property type="match status" value="1"/>
</dbReference>
<evidence type="ECO:0000313" key="11">
    <source>
        <dbReference type="EMBL" id="MCU6793131.1"/>
    </source>
</evidence>
<evidence type="ECO:0000256" key="6">
    <source>
        <dbReference type="ARBA" id="ARBA00023125"/>
    </source>
</evidence>
<dbReference type="SMART" id="SM00342">
    <property type="entry name" value="HTH_ARAC"/>
    <property type="match status" value="1"/>
</dbReference>
<dbReference type="SUPFAM" id="SSF52172">
    <property type="entry name" value="CheY-like"/>
    <property type="match status" value="1"/>
</dbReference>